<dbReference type="Pfam" id="PF07287">
    <property type="entry name" value="AtuA"/>
    <property type="match status" value="1"/>
</dbReference>
<name>A0ABW1U0X1_9BURK</name>
<dbReference type="Pfam" id="PF23544">
    <property type="entry name" value="AtuA_ferredoxin"/>
    <property type="match status" value="1"/>
</dbReference>
<protein>
    <submittedName>
        <fullName evidence="3">Acyclic terpene utilization AtuA family protein</fullName>
    </submittedName>
</protein>
<feature type="domain" description="Acyclic terpene utilisation N-terminal" evidence="1">
    <location>
        <begin position="11"/>
        <end position="452"/>
    </location>
</feature>
<feature type="domain" description="AtuA-like ferredoxin-fold" evidence="2">
    <location>
        <begin position="493"/>
        <end position="591"/>
    </location>
</feature>
<reference evidence="4" key="1">
    <citation type="journal article" date="2019" name="Int. J. Syst. Evol. Microbiol.">
        <title>The Global Catalogue of Microorganisms (GCM) 10K type strain sequencing project: providing services to taxonomists for standard genome sequencing and annotation.</title>
        <authorList>
            <consortium name="The Broad Institute Genomics Platform"/>
            <consortium name="The Broad Institute Genome Sequencing Center for Infectious Disease"/>
            <person name="Wu L."/>
            <person name="Ma J."/>
        </authorList>
    </citation>
    <scope>NUCLEOTIDE SEQUENCE [LARGE SCALE GENOMIC DNA]</scope>
    <source>
        <strain evidence="4">CCUG 39402</strain>
    </source>
</reference>
<evidence type="ECO:0000313" key="4">
    <source>
        <dbReference type="Proteomes" id="UP001596270"/>
    </source>
</evidence>
<evidence type="ECO:0000259" key="1">
    <source>
        <dbReference type="Pfam" id="PF07287"/>
    </source>
</evidence>
<evidence type="ECO:0000259" key="2">
    <source>
        <dbReference type="Pfam" id="PF23544"/>
    </source>
</evidence>
<keyword evidence="4" id="KW-1185">Reference proteome</keyword>
<sequence>MQKKILRTKPLRIGCATGFWGDSEAGAAQLVLHGGIDYLVFDFLAEITMSLLARARAKSADAGYAPDFVRIIASLAGELKSRGIKVVSNAGGVNPRACGEALARLLQAQGVDLKIAIVKGDDLSARADEFRASDVREMFSGMAMPAQFLSVNAYLGAQPIAAALDAGADIVITGRVVDSAVTLAPLVHEFGWSWADWDKLAAGSLAGHVIECGTQATGGLFTDWERVPGWDDMGFPIAECEASGESFVLTKPAATGGLVEPASVAEQIIYEIGDPSAYLLPDVSCDFRNVKLVQDGPHRVRISGARGRPAPASYKVSATFSDGWRVLSTVMVGGTDAARKAQRVGESILQRTRRMFLERGWADYSETSLEVLGAESTYGPHARTAGAREVVLKIAAKHVSREALELLAREIAPSATAMAQGITGFAAGRAAPSPVVRLFSFLTDRRLVNASVCVDGNNLPFEEVFSSGVSDASGDTPVTPASSYASQGATRTVPLMRVAHGRSGDKGDMANIGIIARSDALYAVLLKNLTADSVRDYFLHVVRGKVSRYSLPGFNALNFTLENALGGGGVASLRYDPQGKALAQMLLDIPVDVPVDLLEKLP</sequence>
<dbReference type="RefSeq" id="WP_371439219.1">
    <property type="nucleotide sequence ID" value="NZ_JBHSRS010000080.1"/>
</dbReference>
<evidence type="ECO:0000313" key="3">
    <source>
        <dbReference type="EMBL" id="MFC6282823.1"/>
    </source>
</evidence>
<accession>A0ABW1U0X1</accession>
<dbReference type="Proteomes" id="UP001596270">
    <property type="component" value="Unassembled WGS sequence"/>
</dbReference>
<dbReference type="InterPro" id="IPR010839">
    <property type="entry name" value="AtuA_N"/>
</dbReference>
<comment type="caution">
    <text evidence="3">The sequence shown here is derived from an EMBL/GenBank/DDBJ whole genome shotgun (WGS) entry which is preliminary data.</text>
</comment>
<organism evidence="3 4">
    <name type="scientific">Polaromonas aquatica</name>
    <dbReference type="NCBI Taxonomy" id="332657"/>
    <lineage>
        <taxon>Bacteria</taxon>
        <taxon>Pseudomonadati</taxon>
        <taxon>Pseudomonadota</taxon>
        <taxon>Betaproteobacteria</taxon>
        <taxon>Burkholderiales</taxon>
        <taxon>Comamonadaceae</taxon>
        <taxon>Polaromonas</taxon>
    </lineage>
</organism>
<dbReference type="InterPro" id="IPR056362">
    <property type="entry name" value="AtuA-like_ferredoxin_dom"/>
</dbReference>
<dbReference type="PANTHER" id="PTHR47708">
    <property type="match status" value="1"/>
</dbReference>
<dbReference type="EMBL" id="JBHSRS010000080">
    <property type="protein sequence ID" value="MFC6282823.1"/>
    <property type="molecule type" value="Genomic_DNA"/>
</dbReference>
<gene>
    <name evidence="3" type="ORF">ACFQND_16500</name>
</gene>
<proteinExistence type="predicted"/>
<dbReference type="PANTHER" id="PTHR47708:SF2">
    <property type="entry name" value="SI:CH73-132F6.5"/>
    <property type="match status" value="1"/>
</dbReference>